<evidence type="ECO:0000256" key="2">
    <source>
        <dbReference type="ARBA" id="ARBA00013184"/>
    </source>
</evidence>
<keyword evidence="4" id="KW-0227">DNA damage</keyword>
<dbReference type="Proteomes" id="UP000765509">
    <property type="component" value="Unassembled WGS sequence"/>
</dbReference>
<keyword evidence="7" id="KW-0804">Transcription</keyword>
<reference evidence="12" key="1">
    <citation type="submission" date="2021-03" db="EMBL/GenBank/DDBJ databases">
        <title>Draft genome sequence of rust myrtle Austropuccinia psidii MF-1, a brazilian biotype.</title>
        <authorList>
            <person name="Quecine M.C."/>
            <person name="Pachon D.M.R."/>
            <person name="Bonatelli M.L."/>
            <person name="Correr F.H."/>
            <person name="Franceschini L.M."/>
            <person name="Leite T.F."/>
            <person name="Margarido G.R.A."/>
            <person name="Almeida C.A."/>
            <person name="Ferrarezi J.A."/>
            <person name="Labate C.A."/>
        </authorList>
    </citation>
    <scope>NUCLEOTIDE SEQUENCE</scope>
    <source>
        <strain evidence="12">MF-1</strain>
    </source>
</reference>
<dbReference type="PANTHER" id="PTHR31571:SF2">
    <property type="entry name" value="HISTONE ACETYLTRANSFERASE RTT109"/>
    <property type="match status" value="1"/>
</dbReference>
<evidence type="ECO:0000256" key="8">
    <source>
        <dbReference type="ARBA" id="ARBA00023242"/>
    </source>
</evidence>
<evidence type="ECO:0000256" key="10">
    <source>
        <dbReference type="SAM" id="MobiDB-lite"/>
    </source>
</evidence>
<evidence type="ECO:0000256" key="1">
    <source>
        <dbReference type="ARBA" id="ARBA00004123"/>
    </source>
</evidence>
<dbReference type="Pfam" id="PF08214">
    <property type="entry name" value="HAT_KAT11"/>
    <property type="match status" value="1"/>
</dbReference>
<dbReference type="PANTHER" id="PTHR31571">
    <property type="entry name" value="ALTERED INHERITANCE OF MITOCHONDRIA PROTEIN 6"/>
    <property type="match status" value="1"/>
</dbReference>
<dbReference type="OrthoDB" id="3361892at2759"/>
<dbReference type="EMBL" id="AVOT02024105">
    <property type="protein sequence ID" value="MBW0514592.1"/>
    <property type="molecule type" value="Genomic_DNA"/>
</dbReference>
<organism evidence="12 13">
    <name type="scientific">Austropuccinia psidii MF-1</name>
    <dbReference type="NCBI Taxonomy" id="1389203"/>
    <lineage>
        <taxon>Eukaryota</taxon>
        <taxon>Fungi</taxon>
        <taxon>Dikarya</taxon>
        <taxon>Basidiomycota</taxon>
        <taxon>Pucciniomycotina</taxon>
        <taxon>Pucciniomycetes</taxon>
        <taxon>Pucciniales</taxon>
        <taxon>Sphaerophragmiaceae</taxon>
        <taxon>Austropuccinia</taxon>
    </lineage>
</organism>
<feature type="chain" id="PRO_5040413200" description="histone acetyltransferase" evidence="11">
    <location>
        <begin position="23"/>
        <end position="460"/>
    </location>
</feature>
<evidence type="ECO:0000256" key="11">
    <source>
        <dbReference type="SAM" id="SignalP"/>
    </source>
</evidence>
<evidence type="ECO:0000256" key="9">
    <source>
        <dbReference type="ARBA" id="ARBA00048940"/>
    </source>
</evidence>
<dbReference type="GO" id="GO:0005634">
    <property type="term" value="C:nucleus"/>
    <property type="evidence" value="ECO:0007669"/>
    <property type="project" value="UniProtKB-SubCell"/>
</dbReference>
<feature type="signal peptide" evidence="11">
    <location>
        <begin position="1"/>
        <end position="22"/>
    </location>
</feature>
<comment type="subcellular location">
    <subcellularLocation>
        <location evidence="1">Nucleus</location>
    </subcellularLocation>
</comment>
<dbReference type="GO" id="GO:0006974">
    <property type="term" value="P:DNA damage response"/>
    <property type="evidence" value="ECO:0007669"/>
    <property type="project" value="UniProtKB-KW"/>
</dbReference>
<dbReference type="GO" id="GO:0032931">
    <property type="term" value="F:histone H3K56 acetyltransferase activity"/>
    <property type="evidence" value="ECO:0007669"/>
    <property type="project" value="TreeGrafter"/>
</dbReference>
<keyword evidence="13" id="KW-1185">Reference proteome</keyword>
<comment type="catalytic activity">
    <reaction evidence="9">
        <text>L-lysyl-[histone] + acetyl-CoA = N(6)-acetyl-L-lysyl-[histone] + CoA + H(+)</text>
        <dbReference type="Rhea" id="RHEA:21992"/>
        <dbReference type="Rhea" id="RHEA-COMP:9845"/>
        <dbReference type="Rhea" id="RHEA-COMP:11338"/>
        <dbReference type="ChEBI" id="CHEBI:15378"/>
        <dbReference type="ChEBI" id="CHEBI:29969"/>
        <dbReference type="ChEBI" id="CHEBI:57287"/>
        <dbReference type="ChEBI" id="CHEBI:57288"/>
        <dbReference type="ChEBI" id="CHEBI:61930"/>
        <dbReference type="EC" id="2.3.1.48"/>
    </reaction>
    <physiologicalReaction direction="left-to-right" evidence="9">
        <dbReference type="Rhea" id="RHEA:21993"/>
    </physiologicalReaction>
</comment>
<keyword evidence="3" id="KW-0808">Transferase</keyword>
<dbReference type="InterPro" id="IPR016849">
    <property type="entry name" value="Rtt109"/>
</dbReference>
<evidence type="ECO:0000256" key="7">
    <source>
        <dbReference type="ARBA" id="ARBA00023163"/>
    </source>
</evidence>
<dbReference type="InterPro" id="IPR051236">
    <property type="entry name" value="HAT_RTT109-like"/>
</dbReference>
<dbReference type="InterPro" id="IPR013178">
    <property type="entry name" value="Histone_AcTrfase_Rtt109/CBP"/>
</dbReference>
<keyword evidence="6" id="KW-0805">Transcription regulation</keyword>
<dbReference type="EC" id="2.3.1.48" evidence="2"/>
<dbReference type="AlphaFoldDB" id="A0A9Q3EBG7"/>
<evidence type="ECO:0000256" key="3">
    <source>
        <dbReference type="ARBA" id="ARBA00022679"/>
    </source>
</evidence>
<keyword evidence="5" id="KW-0007">Acetylation</keyword>
<proteinExistence type="predicted"/>
<comment type="caution">
    <text evidence="12">The sequence shown here is derived from an EMBL/GenBank/DDBJ whole genome shotgun (WGS) entry which is preliminary data.</text>
</comment>
<sequence>MAGSNLHLHLLLSLQSLKTTDQSPRNFNLTTLKSTAYRTHTLFPHATDPTAQVFRTDYLVVLAEKFSSNQNHHIVLPVFALEASLYSLHSASIGLLYISKIDTTGLAPLPAPSGLLTIAFINYFLLHPQKSCQNLRIHIFARAAREGQYLFPGSAENVLGGSGDGAPQNFENHKFGKRILDDQQLIKWWHKILSKILIQFNQSNQKHLLGFYILPGFDQDESRDILPIPPNLKSLWNYGHPYHSIPSIFSSGHPSDPISDLIPAFADDPKARFLHSLANSSTNPAGEPGDWDDAINERSTVALEADRARERSRMNHVSVNEFWERMGGRQECCDGRVSAFFVLFTPSTNPQNSNSGENQKSNHQINGLNSRNLSSGLSDEPRMRLIGVPRNVWVSLWSKIHNQDYSKSDAAAKGYCQWIEDLQACFNSIISGLKSNPTPTDADTFTALHQKETFCFHSSI</sequence>
<evidence type="ECO:0000256" key="5">
    <source>
        <dbReference type="ARBA" id="ARBA00022990"/>
    </source>
</evidence>
<feature type="compositionally biased region" description="Polar residues" evidence="10">
    <location>
        <begin position="348"/>
        <end position="365"/>
    </location>
</feature>
<evidence type="ECO:0000256" key="4">
    <source>
        <dbReference type="ARBA" id="ARBA00022763"/>
    </source>
</evidence>
<accession>A0A9Q3EBG7</accession>
<keyword evidence="8" id="KW-0539">Nucleus</keyword>
<protein>
    <recommendedName>
        <fullName evidence="2">histone acetyltransferase</fullName>
        <ecNumber evidence="2">2.3.1.48</ecNumber>
    </recommendedName>
</protein>
<evidence type="ECO:0000313" key="13">
    <source>
        <dbReference type="Proteomes" id="UP000765509"/>
    </source>
</evidence>
<evidence type="ECO:0000313" key="12">
    <source>
        <dbReference type="EMBL" id="MBW0514592.1"/>
    </source>
</evidence>
<keyword evidence="11" id="KW-0732">Signal</keyword>
<dbReference type="PROSITE" id="PS51728">
    <property type="entry name" value="RTT109_HAT"/>
    <property type="match status" value="1"/>
</dbReference>
<name>A0A9Q3EBG7_9BASI</name>
<feature type="region of interest" description="Disordered" evidence="10">
    <location>
        <begin position="348"/>
        <end position="376"/>
    </location>
</feature>
<evidence type="ECO:0000256" key="6">
    <source>
        <dbReference type="ARBA" id="ARBA00023015"/>
    </source>
</evidence>
<dbReference type="GO" id="GO:0006355">
    <property type="term" value="P:regulation of DNA-templated transcription"/>
    <property type="evidence" value="ECO:0007669"/>
    <property type="project" value="InterPro"/>
</dbReference>
<dbReference type="SMART" id="SM01250">
    <property type="entry name" value="KAT11"/>
    <property type="match status" value="1"/>
</dbReference>
<feature type="compositionally biased region" description="Low complexity" evidence="10">
    <location>
        <begin position="366"/>
        <end position="376"/>
    </location>
</feature>
<gene>
    <name evidence="12" type="ORF">O181_054307</name>
</gene>